<dbReference type="PANTHER" id="PTHR24256">
    <property type="entry name" value="TRYPTASE-RELATED"/>
    <property type="match status" value="1"/>
</dbReference>
<dbReference type="EMBL" id="KN716991">
    <property type="protein sequence ID" value="KJH40861.1"/>
    <property type="molecule type" value="Genomic_DNA"/>
</dbReference>
<accession>A0A0D8XEK8</accession>
<dbReference type="PROSITE" id="PS50240">
    <property type="entry name" value="TRYPSIN_DOM"/>
    <property type="match status" value="1"/>
</dbReference>
<reference evidence="7" key="2">
    <citation type="journal article" date="2016" name="Sci. Rep.">
        <title>Dictyocaulus viviparus genome, variome and transcriptome elucidate lungworm biology and support future intervention.</title>
        <authorList>
            <person name="McNulty S.N."/>
            <person name="Strube C."/>
            <person name="Rosa B.A."/>
            <person name="Martin J.C."/>
            <person name="Tyagi R."/>
            <person name="Choi Y.J."/>
            <person name="Wang Q."/>
            <person name="Hallsworth Pepin K."/>
            <person name="Zhang X."/>
            <person name="Ozersky P."/>
            <person name="Wilson R.K."/>
            <person name="Sternberg P.W."/>
            <person name="Gasser R.B."/>
            <person name="Mitreva M."/>
        </authorList>
    </citation>
    <scope>NUCLEOTIDE SEQUENCE [LARGE SCALE GENOMIC DNA]</scope>
    <source>
        <strain evidence="7">HannoverDv2000</strain>
    </source>
</reference>
<dbReference type="AlphaFoldDB" id="A0A0D8XEK8"/>
<dbReference type="Proteomes" id="UP000053766">
    <property type="component" value="Unassembled WGS sequence"/>
</dbReference>
<feature type="chain" id="PRO_5002335594" description="Peptidase S1 domain-containing protein" evidence="4">
    <location>
        <begin position="19"/>
        <end position="243"/>
    </location>
</feature>
<sequence length="243" mass="27881">MLMWLLLLLLTIILSTQTENITENENAALKHECGSHFLVARNRHVRSIGGRLVVKDEFPWVAAVFRRRVILDYPHWQIDKQLCSGVQLSGIHVLTAAHCLIRRHETIDWCRHKYRIELRYRFVILQKEAVVVMAGSSCNDPLECLSGSNIYYVNEITVHPEYDPCLNENDIAIITLTSNISRTVGSPICMPSKNVTRSFHMYAVGFGLDTRFWAASQNRMDRQLSPRALERMRSREGGEAVDD</sequence>
<dbReference type="InterPro" id="IPR018114">
    <property type="entry name" value="TRYPSIN_HIS"/>
</dbReference>
<dbReference type="InterPro" id="IPR009003">
    <property type="entry name" value="Peptidase_S1_PA"/>
</dbReference>
<comment type="similarity">
    <text evidence="2">Belongs to the peptidase S1 family. CLIP subfamily.</text>
</comment>
<keyword evidence="4" id="KW-0732">Signal</keyword>
<dbReference type="SUPFAM" id="SSF50494">
    <property type="entry name" value="Trypsin-like serine proteases"/>
    <property type="match status" value="1"/>
</dbReference>
<dbReference type="OrthoDB" id="5865181at2759"/>
<evidence type="ECO:0000313" key="7">
    <source>
        <dbReference type="Proteomes" id="UP000053766"/>
    </source>
</evidence>
<reference evidence="6 7" key="1">
    <citation type="submission" date="2013-11" db="EMBL/GenBank/DDBJ databases">
        <title>Draft genome of the bovine lungworm Dictyocaulus viviparus.</title>
        <authorList>
            <person name="Mitreva M."/>
        </authorList>
    </citation>
    <scope>NUCLEOTIDE SEQUENCE [LARGE SCALE GENOMIC DNA]</scope>
    <source>
        <strain evidence="6 7">HannoverDv2000</strain>
    </source>
</reference>
<keyword evidence="7" id="KW-1185">Reference proteome</keyword>
<feature type="signal peptide" evidence="4">
    <location>
        <begin position="1"/>
        <end position="18"/>
    </location>
</feature>
<dbReference type="PROSITE" id="PS00134">
    <property type="entry name" value="TRYPSIN_HIS"/>
    <property type="match status" value="1"/>
</dbReference>
<protein>
    <recommendedName>
        <fullName evidence="5">Peptidase S1 domain-containing protein</fullName>
    </recommendedName>
</protein>
<dbReference type="GO" id="GO:0004252">
    <property type="term" value="F:serine-type endopeptidase activity"/>
    <property type="evidence" value="ECO:0007669"/>
    <property type="project" value="InterPro"/>
</dbReference>
<organism evidence="6 7">
    <name type="scientific">Dictyocaulus viviparus</name>
    <name type="common">Bovine lungworm</name>
    <dbReference type="NCBI Taxonomy" id="29172"/>
    <lineage>
        <taxon>Eukaryota</taxon>
        <taxon>Metazoa</taxon>
        <taxon>Ecdysozoa</taxon>
        <taxon>Nematoda</taxon>
        <taxon>Chromadorea</taxon>
        <taxon>Rhabditida</taxon>
        <taxon>Rhabditina</taxon>
        <taxon>Rhabditomorpha</taxon>
        <taxon>Strongyloidea</taxon>
        <taxon>Metastrongylidae</taxon>
        <taxon>Dictyocaulus</taxon>
    </lineage>
</organism>
<keyword evidence="1" id="KW-1015">Disulfide bond</keyword>
<evidence type="ECO:0000256" key="4">
    <source>
        <dbReference type="SAM" id="SignalP"/>
    </source>
</evidence>
<evidence type="ECO:0000256" key="1">
    <source>
        <dbReference type="ARBA" id="ARBA00023157"/>
    </source>
</evidence>
<evidence type="ECO:0000256" key="3">
    <source>
        <dbReference type="SAM" id="MobiDB-lite"/>
    </source>
</evidence>
<evidence type="ECO:0000256" key="2">
    <source>
        <dbReference type="ARBA" id="ARBA00024195"/>
    </source>
</evidence>
<proteinExistence type="inferred from homology"/>
<evidence type="ECO:0000313" key="6">
    <source>
        <dbReference type="EMBL" id="KJH40861.1"/>
    </source>
</evidence>
<dbReference type="GO" id="GO:0006508">
    <property type="term" value="P:proteolysis"/>
    <property type="evidence" value="ECO:0007669"/>
    <property type="project" value="InterPro"/>
</dbReference>
<dbReference type="SMART" id="SM00020">
    <property type="entry name" value="Tryp_SPc"/>
    <property type="match status" value="1"/>
</dbReference>
<feature type="region of interest" description="Disordered" evidence="3">
    <location>
        <begin position="224"/>
        <end position="243"/>
    </location>
</feature>
<dbReference type="Gene3D" id="2.40.10.10">
    <property type="entry name" value="Trypsin-like serine proteases"/>
    <property type="match status" value="1"/>
</dbReference>
<dbReference type="STRING" id="29172.A0A0D8XEK8"/>
<dbReference type="InterPro" id="IPR043504">
    <property type="entry name" value="Peptidase_S1_PA_chymotrypsin"/>
</dbReference>
<dbReference type="Pfam" id="PF00089">
    <property type="entry name" value="Trypsin"/>
    <property type="match status" value="1"/>
</dbReference>
<evidence type="ECO:0000259" key="5">
    <source>
        <dbReference type="PROSITE" id="PS50240"/>
    </source>
</evidence>
<feature type="domain" description="Peptidase S1" evidence="5">
    <location>
        <begin position="47"/>
        <end position="207"/>
    </location>
</feature>
<name>A0A0D8XEK8_DICVI</name>
<gene>
    <name evidence="6" type="ORF">DICVIV_13179</name>
</gene>
<dbReference type="InterPro" id="IPR001254">
    <property type="entry name" value="Trypsin_dom"/>
</dbReference>
<dbReference type="InterPro" id="IPR051487">
    <property type="entry name" value="Ser/Thr_Proteases_Immune/Dev"/>
</dbReference>